<name>A0A4R6WPX3_9SPHI</name>
<organism evidence="1 2">
    <name type="scientific">Sphingobacterium yanglingense</name>
    <dbReference type="NCBI Taxonomy" id="1437280"/>
    <lineage>
        <taxon>Bacteria</taxon>
        <taxon>Pseudomonadati</taxon>
        <taxon>Bacteroidota</taxon>
        <taxon>Sphingobacteriia</taxon>
        <taxon>Sphingobacteriales</taxon>
        <taxon>Sphingobacteriaceae</taxon>
        <taxon>Sphingobacterium</taxon>
    </lineage>
</organism>
<evidence type="ECO:0000313" key="2">
    <source>
        <dbReference type="Proteomes" id="UP000295292"/>
    </source>
</evidence>
<dbReference type="EMBL" id="SNYV01000013">
    <property type="protein sequence ID" value="TDQ78335.1"/>
    <property type="molecule type" value="Genomic_DNA"/>
</dbReference>
<protein>
    <recommendedName>
        <fullName evidence="3">Nucleotidyltransferase AbiEii toxin of type IV toxin-antitoxin system</fullName>
    </recommendedName>
</protein>
<dbReference type="AlphaFoldDB" id="A0A4R6WPX3"/>
<reference evidence="1 2" key="1">
    <citation type="submission" date="2019-03" db="EMBL/GenBank/DDBJ databases">
        <title>Genomic Encyclopedia of Archaeal and Bacterial Type Strains, Phase II (KMG-II): from individual species to whole genera.</title>
        <authorList>
            <person name="Goeker M."/>
        </authorList>
    </citation>
    <scope>NUCLEOTIDE SEQUENCE [LARGE SCALE GENOMIC DNA]</scope>
    <source>
        <strain evidence="1 2">DSM 28353</strain>
    </source>
</reference>
<evidence type="ECO:0008006" key="3">
    <source>
        <dbReference type="Google" id="ProtNLM"/>
    </source>
</evidence>
<dbReference type="RefSeq" id="WP_211348513.1">
    <property type="nucleotide sequence ID" value="NZ_SNYV01000013.1"/>
</dbReference>
<gene>
    <name evidence="1" type="ORF">CLV99_2318</name>
</gene>
<sequence length="260" mass="29616">MVKGIEQFKAYFETFPDNYIIIGGTACDMIMEDEGLKARATKDIDIILVVEALSPEFLKTFWQFIKDGNYNRKEKSNDERQYYRFLEPENDEFPQQIELFSRNPDLIDLDPDTHLTPIPVDDDLSSLSAILLDDTFYQFIVQHSVVVAGIHRANTEAIIVLKAKAYLDIAGRIAQGVKEDSKHLKKHKNDIFKLAMLFNGEERFELPQSIKDMFIAFLKLVKNELPTPDVFKAMGMKGATSEVALNAIKSVFNLTDVDLA</sequence>
<proteinExistence type="predicted"/>
<evidence type="ECO:0000313" key="1">
    <source>
        <dbReference type="EMBL" id="TDQ78335.1"/>
    </source>
</evidence>
<accession>A0A4R6WPX3</accession>
<keyword evidence="2" id="KW-1185">Reference proteome</keyword>
<comment type="caution">
    <text evidence="1">The sequence shown here is derived from an EMBL/GenBank/DDBJ whole genome shotgun (WGS) entry which is preliminary data.</text>
</comment>
<dbReference type="Proteomes" id="UP000295292">
    <property type="component" value="Unassembled WGS sequence"/>
</dbReference>